<keyword evidence="4" id="KW-1185">Reference proteome</keyword>
<name>A0A366K9T8_9BIFI</name>
<feature type="compositionally biased region" description="Polar residues" evidence="1">
    <location>
        <begin position="248"/>
        <end position="289"/>
    </location>
</feature>
<accession>A0A366K9T8</accession>
<feature type="compositionally biased region" description="Gly residues" evidence="1">
    <location>
        <begin position="320"/>
        <end position="334"/>
    </location>
</feature>
<feature type="region of interest" description="Disordered" evidence="1">
    <location>
        <begin position="245"/>
        <end position="411"/>
    </location>
</feature>
<reference evidence="3 4" key="1">
    <citation type="submission" date="2017-10" db="EMBL/GenBank/DDBJ databases">
        <title>Bifidobacterium xylocopum sp. nov. and Bifidobacterium aemilianum sp. nov., from the carpenter bee (Xylocopa violacea) digestive tract.</title>
        <authorList>
            <person name="Alberoni D."/>
            <person name="Baffoni L."/>
            <person name="Di Gioia D."/>
            <person name="Gaggia F."/>
            <person name="Biavati B."/>
        </authorList>
    </citation>
    <scope>NUCLEOTIDE SEQUENCE [LARGE SCALE GENOMIC DNA]</scope>
    <source>
        <strain evidence="3 4">XV10</strain>
    </source>
</reference>
<dbReference type="Proteomes" id="UP000252530">
    <property type="component" value="Unassembled WGS sequence"/>
</dbReference>
<dbReference type="AlphaFoldDB" id="A0A366K9T8"/>
<dbReference type="OrthoDB" id="3233179at2"/>
<protein>
    <submittedName>
        <fullName evidence="3">Uncharacterized protein</fullName>
    </submittedName>
</protein>
<comment type="caution">
    <text evidence="3">The sequence shown here is derived from an EMBL/GenBank/DDBJ whole genome shotgun (WGS) entry which is preliminary data.</text>
</comment>
<feature type="transmembrane region" description="Helical" evidence="2">
    <location>
        <begin position="32"/>
        <end position="53"/>
    </location>
</feature>
<feature type="compositionally biased region" description="Gly residues" evidence="1">
    <location>
        <begin position="304"/>
        <end position="313"/>
    </location>
</feature>
<evidence type="ECO:0000313" key="4">
    <source>
        <dbReference type="Proteomes" id="UP000252530"/>
    </source>
</evidence>
<evidence type="ECO:0000256" key="1">
    <source>
        <dbReference type="SAM" id="MobiDB-lite"/>
    </source>
</evidence>
<keyword evidence="2" id="KW-0812">Transmembrane</keyword>
<keyword evidence="2" id="KW-0472">Membrane</keyword>
<evidence type="ECO:0000313" key="3">
    <source>
        <dbReference type="EMBL" id="RBP98087.1"/>
    </source>
</evidence>
<feature type="region of interest" description="Disordered" evidence="1">
    <location>
        <begin position="139"/>
        <end position="176"/>
    </location>
</feature>
<feature type="compositionally biased region" description="Gly residues" evidence="1">
    <location>
        <begin position="384"/>
        <end position="411"/>
    </location>
</feature>
<dbReference type="RefSeq" id="WP_113859771.1">
    <property type="nucleotide sequence ID" value="NZ_PDCG01000002.1"/>
</dbReference>
<organism evidence="3 4">
    <name type="scientific">Bifidobacterium aemilianum</name>
    <dbReference type="NCBI Taxonomy" id="2493120"/>
    <lineage>
        <taxon>Bacteria</taxon>
        <taxon>Bacillati</taxon>
        <taxon>Actinomycetota</taxon>
        <taxon>Actinomycetes</taxon>
        <taxon>Bifidobacteriales</taxon>
        <taxon>Bifidobacteriaceae</taxon>
        <taxon>Bifidobacterium</taxon>
    </lineage>
</organism>
<feature type="transmembrane region" description="Helical" evidence="2">
    <location>
        <begin position="207"/>
        <end position="230"/>
    </location>
</feature>
<feature type="compositionally biased region" description="Gly residues" evidence="1">
    <location>
        <begin position="356"/>
        <end position="376"/>
    </location>
</feature>
<evidence type="ECO:0000256" key="2">
    <source>
        <dbReference type="SAM" id="Phobius"/>
    </source>
</evidence>
<keyword evidence="2" id="KW-1133">Transmembrane helix</keyword>
<proteinExistence type="predicted"/>
<feature type="region of interest" description="Disordered" evidence="1">
    <location>
        <begin position="182"/>
        <end position="201"/>
    </location>
</feature>
<feature type="region of interest" description="Disordered" evidence="1">
    <location>
        <begin position="69"/>
        <end position="103"/>
    </location>
</feature>
<gene>
    <name evidence="3" type="ORF">CRD60_02660</name>
</gene>
<feature type="transmembrane region" description="Helical" evidence="2">
    <location>
        <begin position="7"/>
        <end position="26"/>
    </location>
</feature>
<dbReference type="EMBL" id="PDCG01000002">
    <property type="protein sequence ID" value="RBP98087.1"/>
    <property type="molecule type" value="Genomic_DNA"/>
</dbReference>
<sequence>MRNFFKGISVSQIAAGALAAMTSFWLSAKIGIAGSIIGVAIGSIVSAIASQIYQNVIKVSSEKIPLPALSLDDGDKDQSEAEAQTGVIKSNENPAAGTGEDESTRVISSLGADGLGIGQIAGLAADQTSVLPKARDATALGGPNITAGDETRVLGSPAGMAAHPRQVSSGPGGTSVRVASPADGRTLGSHQAGHAASKLTPKGKKRLAIVVAVVSSLLAVLITAGVISLVTRGQGTDTVVRDLVDNSRVGTQSPEQEQDTGGKQAPSTGGSDGQTPNPNQSGKDSSGSSEPGKGSNGSTDNGQGSQGSTGGGNADKSTGSTGGRGGSGSQGSGSTGNDSGSSSGTGSGSGSSSTGGDAGTQPGSGPGSTGTAGGTGSKHTDGKNGSGSSTGGPGTTGGNSPGGGQTSGSGN</sequence>